<dbReference type="PANTHER" id="PTHR21490">
    <property type="entry name" value="ENKURIN-RELATED"/>
    <property type="match status" value="1"/>
</dbReference>
<protein>
    <recommendedName>
        <fullName evidence="6">Enkurin domain-containing protein</fullName>
    </recommendedName>
</protein>
<dbReference type="InterPro" id="IPR052102">
    <property type="entry name" value="Enkurin_domain-protein"/>
</dbReference>
<evidence type="ECO:0000256" key="2">
    <source>
        <dbReference type="ARBA" id="ARBA00004245"/>
    </source>
</evidence>
<keyword evidence="5" id="KW-0966">Cell projection</keyword>
<evidence type="ECO:0000259" key="6">
    <source>
        <dbReference type="PROSITE" id="PS51665"/>
    </source>
</evidence>
<name>A0ABD1E320_HYPHA</name>
<dbReference type="InterPro" id="IPR027012">
    <property type="entry name" value="Enkurin_dom"/>
</dbReference>
<dbReference type="EMBL" id="JBDJPC010000013">
    <property type="protein sequence ID" value="KAL1488999.1"/>
    <property type="molecule type" value="Genomic_DNA"/>
</dbReference>
<comment type="subcellular location">
    <subcellularLocation>
        <location evidence="1">Cell projection</location>
        <location evidence="1">Cilium</location>
    </subcellularLocation>
    <subcellularLocation>
        <location evidence="2">Cytoplasm</location>
        <location evidence="2">Cytoskeleton</location>
    </subcellularLocation>
</comment>
<evidence type="ECO:0000256" key="5">
    <source>
        <dbReference type="ARBA" id="ARBA00023273"/>
    </source>
</evidence>
<keyword evidence="3" id="KW-0963">Cytoplasm</keyword>
<feature type="domain" description="Enkurin" evidence="6">
    <location>
        <begin position="179"/>
        <end position="269"/>
    </location>
</feature>
<keyword evidence="8" id="KW-1185">Reference proteome</keyword>
<keyword evidence="4" id="KW-0206">Cytoskeleton</keyword>
<organism evidence="7 8">
    <name type="scientific">Hypothenemus hampei</name>
    <name type="common">Coffee berry borer</name>
    <dbReference type="NCBI Taxonomy" id="57062"/>
    <lineage>
        <taxon>Eukaryota</taxon>
        <taxon>Metazoa</taxon>
        <taxon>Ecdysozoa</taxon>
        <taxon>Arthropoda</taxon>
        <taxon>Hexapoda</taxon>
        <taxon>Insecta</taxon>
        <taxon>Pterygota</taxon>
        <taxon>Neoptera</taxon>
        <taxon>Endopterygota</taxon>
        <taxon>Coleoptera</taxon>
        <taxon>Polyphaga</taxon>
        <taxon>Cucujiformia</taxon>
        <taxon>Curculionidae</taxon>
        <taxon>Scolytinae</taxon>
        <taxon>Hypothenemus</taxon>
    </lineage>
</organism>
<comment type="caution">
    <text evidence="7">The sequence shown here is derived from an EMBL/GenBank/DDBJ whole genome shotgun (WGS) entry which is preliminary data.</text>
</comment>
<gene>
    <name evidence="7" type="ORF">ABEB36_014778</name>
</gene>
<dbReference type="GO" id="GO:0005856">
    <property type="term" value="C:cytoskeleton"/>
    <property type="evidence" value="ECO:0007669"/>
    <property type="project" value="UniProtKB-SubCell"/>
</dbReference>
<dbReference type="Proteomes" id="UP001566132">
    <property type="component" value="Unassembled WGS sequence"/>
</dbReference>
<accession>A0ABD1E320</accession>
<evidence type="ECO:0000313" key="8">
    <source>
        <dbReference type="Proteomes" id="UP001566132"/>
    </source>
</evidence>
<dbReference type="AlphaFoldDB" id="A0ABD1E320"/>
<dbReference type="PANTHER" id="PTHR21490:SF0">
    <property type="entry name" value="ENKURIN"/>
    <property type="match status" value="1"/>
</dbReference>
<evidence type="ECO:0000256" key="4">
    <source>
        <dbReference type="ARBA" id="ARBA00023212"/>
    </source>
</evidence>
<sequence>MSIILITDSNEIINDITKTHTDLKKKYPIPRRKCEGDTFATNGKYEWEIQTHATMGLPELELPDPHSFLKKGTGQPSYTSKKFNNNEKHLCKKTKFKSDIPLTKELIDAFKCTQGKMLKKRTDFVKDNVKIVKQMKPKEPEVRRVIDRIGTISYPQAQGMLPTYIKKRDFGKTPNYLINFRRSHEIDYQLKKHLSPNKHVKCQYISMNERNQMLNGLKTNWKELLDEYQHLPICINTLTEQMKKFKLETELKQLEHDIVLLERHRYIYVYDDSDFH</sequence>
<reference evidence="7 8" key="1">
    <citation type="submission" date="2024-05" db="EMBL/GenBank/DDBJ databases">
        <title>Genetic variation in Jamaican populations of the coffee berry borer (Hypothenemus hampei).</title>
        <authorList>
            <person name="Errbii M."/>
            <person name="Myrie A."/>
        </authorList>
    </citation>
    <scope>NUCLEOTIDE SEQUENCE [LARGE SCALE GENOMIC DNA]</scope>
    <source>
        <strain evidence="7">JA-Hopewell-2020-01-JO</strain>
        <tissue evidence="7">Whole body</tissue>
    </source>
</reference>
<evidence type="ECO:0000313" key="7">
    <source>
        <dbReference type="EMBL" id="KAL1488999.1"/>
    </source>
</evidence>
<proteinExistence type="predicted"/>
<evidence type="ECO:0000256" key="1">
    <source>
        <dbReference type="ARBA" id="ARBA00004138"/>
    </source>
</evidence>
<dbReference type="GO" id="GO:0005929">
    <property type="term" value="C:cilium"/>
    <property type="evidence" value="ECO:0007669"/>
    <property type="project" value="UniProtKB-SubCell"/>
</dbReference>
<dbReference type="PROSITE" id="PS51665">
    <property type="entry name" value="ENKURIN"/>
    <property type="match status" value="1"/>
</dbReference>
<evidence type="ECO:0000256" key="3">
    <source>
        <dbReference type="ARBA" id="ARBA00022490"/>
    </source>
</evidence>
<dbReference type="Pfam" id="PF13864">
    <property type="entry name" value="Enkurin"/>
    <property type="match status" value="1"/>
</dbReference>